<feature type="compositionally biased region" description="Basic and acidic residues" evidence="1">
    <location>
        <begin position="15"/>
        <end position="24"/>
    </location>
</feature>
<sequence length="228" mass="26047">MALGSPGKSVSGPALKKDASDVKADRRWRQIVDAEHRLAAEHRFGQRSIRERIMSSSRRDTTVYYDFFGSRPDEHRDAVYRARCTPPAGKSSFDPLRDEARMGVRQLYSAHLVQKVLDDRKLWRYVSSNRIDETPQRAAPSVFRPYTASEHTLPNKQSARQSRSTHRRRGPGRGTAEDHPTVHAFHEAIHRHTTQPLKNRTPSAELPRDRPSTMPSPSSHSNTRRARP</sequence>
<protein>
    <submittedName>
        <fullName evidence="2">Uncharacterized protein</fullName>
    </submittedName>
</protein>
<feature type="region of interest" description="Disordered" evidence="1">
    <location>
        <begin position="1"/>
        <end position="24"/>
    </location>
</feature>
<accession>A0A7J6RHN9</accession>
<dbReference type="Proteomes" id="UP000574390">
    <property type="component" value="Unassembled WGS sequence"/>
</dbReference>
<dbReference type="AlphaFoldDB" id="A0A7J6RHN9"/>
<name>A0A7J6RHN9_PEROL</name>
<evidence type="ECO:0000313" key="2">
    <source>
        <dbReference type="EMBL" id="KAF4719871.1"/>
    </source>
</evidence>
<feature type="region of interest" description="Disordered" evidence="1">
    <location>
        <begin position="136"/>
        <end position="228"/>
    </location>
</feature>
<reference evidence="2 3" key="1">
    <citation type="submission" date="2020-04" db="EMBL/GenBank/DDBJ databases">
        <title>Perkinsus olseni comparative genomics.</title>
        <authorList>
            <person name="Bogema D.R."/>
        </authorList>
    </citation>
    <scope>NUCLEOTIDE SEQUENCE [LARGE SCALE GENOMIC DNA]</scope>
    <source>
        <strain evidence="2">ATCC PRA-205</strain>
    </source>
</reference>
<proteinExistence type="predicted"/>
<evidence type="ECO:0000256" key="1">
    <source>
        <dbReference type="SAM" id="MobiDB-lite"/>
    </source>
</evidence>
<feature type="compositionally biased region" description="Basic and acidic residues" evidence="1">
    <location>
        <begin position="175"/>
        <end position="190"/>
    </location>
</feature>
<feature type="compositionally biased region" description="Polar residues" evidence="1">
    <location>
        <begin position="149"/>
        <end position="162"/>
    </location>
</feature>
<organism evidence="2 3">
    <name type="scientific">Perkinsus olseni</name>
    <name type="common">Perkinsus atlanticus</name>
    <dbReference type="NCBI Taxonomy" id="32597"/>
    <lineage>
        <taxon>Eukaryota</taxon>
        <taxon>Sar</taxon>
        <taxon>Alveolata</taxon>
        <taxon>Perkinsozoa</taxon>
        <taxon>Perkinsea</taxon>
        <taxon>Perkinsida</taxon>
        <taxon>Perkinsidae</taxon>
        <taxon>Perkinsus</taxon>
    </lineage>
</organism>
<gene>
    <name evidence="2" type="ORF">FOZ62_004471</name>
</gene>
<comment type="caution">
    <text evidence="2">The sequence shown here is derived from an EMBL/GenBank/DDBJ whole genome shotgun (WGS) entry which is preliminary data.</text>
</comment>
<evidence type="ECO:0000313" key="3">
    <source>
        <dbReference type="Proteomes" id="UP000574390"/>
    </source>
</evidence>
<dbReference type="EMBL" id="JABANM010022266">
    <property type="protein sequence ID" value="KAF4719871.1"/>
    <property type="molecule type" value="Genomic_DNA"/>
</dbReference>